<reference evidence="2" key="2">
    <citation type="journal article" date="2024" name="Plant">
        <title>Genomic evolution and insights into agronomic trait innovations of Sesamum species.</title>
        <authorList>
            <person name="Miao H."/>
            <person name="Wang L."/>
            <person name="Qu L."/>
            <person name="Liu H."/>
            <person name="Sun Y."/>
            <person name="Le M."/>
            <person name="Wang Q."/>
            <person name="Wei S."/>
            <person name="Zheng Y."/>
            <person name="Lin W."/>
            <person name="Duan Y."/>
            <person name="Cao H."/>
            <person name="Xiong S."/>
            <person name="Wang X."/>
            <person name="Wei L."/>
            <person name="Li C."/>
            <person name="Ma Q."/>
            <person name="Ju M."/>
            <person name="Zhao R."/>
            <person name="Li G."/>
            <person name="Mu C."/>
            <person name="Tian Q."/>
            <person name="Mei H."/>
            <person name="Zhang T."/>
            <person name="Gao T."/>
            <person name="Zhang H."/>
        </authorList>
    </citation>
    <scope>NUCLEOTIDE SEQUENCE</scope>
    <source>
        <strain evidence="2">G02</strain>
    </source>
</reference>
<keyword evidence="1" id="KW-0677">Repeat</keyword>
<dbReference type="PANTHER" id="PTHR23346">
    <property type="entry name" value="TRANSLATIONAL ACTIVATOR GCN1-RELATED"/>
    <property type="match status" value="1"/>
</dbReference>
<dbReference type="PANTHER" id="PTHR23346:SF19">
    <property type="entry name" value="PROTEASOME ADAPTER AND SCAFFOLD PROTEIN ECM29"/>
    <property type="match status" value="1"/>
</dbReference>
<comment type="caution">
    <text evidence="2">The sequence shown here is derived from an EMBL/GenBank/DDBJ whole genome shotgun (WGS) entry which is preliminary data.</text>
</comment>
<sequence length="397" mass="44106">MQALGHIGICIPLPPLHLDSAAVPIWTILHEKLSKLLSGDDIKSVQRTVIALGHMGVKESSSSHLNGALDLIFSLCRSKVEDILFAAGEALSFLWGGVPVTTDVILKTNYSSLSMSSNFLMGDISASQQMLPSMEFQHDENYHVTVRDAITRKLFDVLLYSNRKEERCAGTVWLLSLTIYCGHHASIQQLLPDIQYWDVVPRAYLICHNWNSNKCFLYLLHLELGVDASVLYCFVVKGWVLKCFLFQCLNVPWLVYLHTVLKLMQSFGFLDIFVMEAFSHLVGEQNELTQELASQGLSIVYELGDDAMKKSLVNALVGTLTGSGKRKRAVKLVEDSEVFREGAFGESPSGGKLGTYKELCNLANEMGQPDLIYKFMDLANYQASLNSKRGAALGSLK</sequence>
<accession>A0AAW2W221</accession>
<evidence type="ECO:0000256" key="1">
    <source>
        <dbReference type="ARBA" id="ARBA00022737"/>
    </source>
</evidence>
<dbReference type="InterPro" id="IPR016024">
    <property type="entry name" value="ARM-type_fold"/>
</dbReference>
<protein>
    <submittedName>
        <fullName evidence="2">Proteasome adapter and scaffold protein ECM29</fullName>
    </submittedName>
</protein>
<name>A0AAW2W221_SESRA</name>
<dbReference type="GO" id="GO:0060090">
    <property type="term" value="F:molecular adaptor activity"/>
    <property type="evidence" value="ECO:0007669"/>
    <property type="project" value="TreeGrafter"/>
</dbReference>
<reference evidence="2" key="1">
    <citation type="submission" date="2020-06" db="EMBL/GenBank/DDBJ databases">
        <authorList>
            <person name="Li T."/>
            <person name="Hu X."/>
            <person name="Zhang T."/>
            <person name="Song X."/>
            <person name="Zhang H."/>
            <person name="Dai N."/>
            <person name="Sheng W."/>
            <person name="Hou X."/>
            <person name="Wei L."/>
        </authorList>
    </citation>
    <scope>NUCLEOTIDE SEQUENCE</scope>
    <source>
        <strain evidence="2">G02</strain>
        <tissue evidence="2">Leaf</tissue>
    </source>
</reference>
<organism evidence="2">
    <name type="scientific">Sesamum radiatum</name>
    <name type="common">Black benniseed</name>
    <dbReference type="NCBI Taxonomy" id="300843"/>
    <lineage>
        <taxon>Eukaryota</taxon>
        <taxon>Viridiplantae</taxon>
        <taxon>Streptophyta</taxon>
        <taxon>Embryophyta</taxon>
        <taxon>Tracheophyta</taxon>
        <taxon>Spermatophyta</taxon>
        <taxon>Magnoliopsida</taxon>
        <taxon>eudicotyledons</taxon>
        <taxon>Gunneridae</taxon>
        <taxon>Pentapetalae</taxon>
        <taxon>asterids</taxon>
        <taxon>lamiids</taxon>
        <taxon>Lamiales</taxon>
        <taxon>Pedaliaceae</taxon>
        <taxon>Sesamum</taxon>
    </lineage>
</organism>
<dbReference type="GO" id="GO:0005634">
    <property type="term" value="C:nucleus"/>
    <property type="evidence" value="ECO:0007669"/>
    <property type="project" value="TreeGrafter"/>
</dbReference>
<keyword evidence="2" id="KW-0647">Proteasome</keyword>
<evidence type="ECO:0000313" key="2">
    <source>
        <dbReference type="EMBL" id="KAL0435306.1"/>
    </source>
</evidence>
<proteinExistence type="predicted"/>
<dbReference type="GO" id="GO:0005737">
    <property type="term" value="C:cytoplasm"/>
    <property type="evidence" value="ECO:0007669"/>
    <property type="project" value="TreeGrafter"/>
</dbReference>
<gene>
    <name evidence="2" type="ORF">Sradi_0238500</name>
</gene>
<dbReference type="AlphaFoldDB" id="A0AAW2W221"/>
<dbReference type="SUPFAM" id="SSF48371">
    <property type="entry name" value="ARM repeat"/>
    <property type="match status" value="1"/>
</dbReference>
<dbReference type="GO" id="GO:0000502">
    <property type="term" value="C:proteasome complex"/>
    <property type="evidence" value="ECO:0007669"/>
    <property type="project" value="UniProtKB-KW"/>
</dbReference>
<dbReference type="GO" id="GO:0036503">
    <property type="term" value="P:ERAD pathway"/>
    <property type="evidence" value="ECO:0007669"/>
    <property type="project" value="TreeGrafter"/>
</dbReference>
<dbReference type="EMBL" id="JACGWJ010000002">
    <property type="protein sequence ID" value="KAL0435306.1"/>
    <property type="molecule type" value="Genomic_DNA"/>
</dbReference>